<dbReference type="AlphaFoldDB" id="A0A822AK06"/>
<sequence length="82" mass="10692">ILRRHHIYYRHVKIVASSLIIGIKNSTLQQEFDQYLPVDLFDRNHYYHHRRHQHYYHRHQHHYHRHQHHHHRRHSHHHHREQ</sequence>
<evidence type="ECO:0000313" key="3">
    <source>
        <dbReference type="Proteomes" id="UP000663848"/>
    </source>
</evidence>
<name>A0A822AK06_9BILA</name>
<dbReference type="EMBL" id="CAJOBR010034403">
    <property type="protein sequence ID" value="CAF5006906.1"/>
    <property type="molecule type" value="Genomic_DNA"/>
</dbReference>
<feature type="region of interest" description="Disordered" evidence="1">
    <location>
        <begin position="56"/>
        <end position="82"/>
    </location>
</feature>
<proteinExistence type="predicted"/>
<dbReference type="Proteomes" id="UP000663848">
    <property type="component" value="Unassembled WGS sequence"/>
</dbReference>
<accession>A0A822AK06</accession>
<feature type="non-terminal residue" evidence="2">
    <location>
        <position position="1"/>
    </location>
</feature>
<gene>
    <name evidence="2" type="ORF">QYT958_LOCUS38703</name>
</gene>
<organism evidence="2 3">
    <name type="scientific">Rotaria socialis</name>
    <dbReference type="NCBI Taxonomy" id="392032"/>
    <lineage>
        <taxon>Eukaryota</taxon>
        <taxon>Metazoa</taxon>
        <taxon>Spiralia</taxon>
        <taxon>Gnathifera</taxon>
        <taxon>Rotifera</taxon>
        <taxon>Eurotatoria</taxon>
        <taxon>Bdelloidea</taxon>
        <taxon>Philodinida</taxon>
        <taxon>Philodinidae</taxon>
        <taxon>Rotaria</taxon>
    </lineage>
</organism>
<evidence type="ECO:0000313" key="2">
    <source>
        <dbReference type="EMBL" id="CAF5006906.1"/>
    </source>
</evidence>
<evidence type="ECO:0000256" key="1">
    <source>
        <dbReference type="SAM" id="MobiDB-lite"/>
    </source>
</evidence>
<comment type="caution">
    <text evidence="2">The sequence shown here is derived from an EMBL/GenBank/DDBJ whole genome shotgun (WGS) entry which is preliminary data.</text>
</comment>
<reference evidence="2" key="1">
    <citation type="submission" date="2021-02" db="EMBL/GenBank/DDBJ databases">
        <authorList>
            <person name="Nowell W R."/>
        </authorList>
    </citation>
    <scope>NUCLEOTIDE SEQUENCE</scope>
</reference>
<protein>
    <submittedName>
        <fullName evidence="2">Uncharacterized protein</fullName>
    </submittedName>
</protein>